<dbReference type="CDD" id="cd06850">
    <property type="entry name" value="biotinyl_domain"/>
    <property type="match status" value="1"/>
</dbReference>
<dbReference type="Gene3D" id="2.40.50.100">
    <property type="match status" value="1"/>
</dbReference>
<dbReference type="InterPro" id="IPR001882">
    <property type="entry name" value="Biotin_BS"/>
</dbReference>
<evidence type="ECO:0000256" key="7">
    <source>
        <dbReference type="ARBA" id="ARBA00023267"/>
    </source>
</evidence>
<dbReference type="GO" id="GO:0009317">
    <property type="term" value="C:acetyl-CoA carboxylase complex"/>
    <property type="evidence" value="ECO:0007669"/>
    <property type="project" value="InterPro"/>
</dbReference>
<evidence type="ECO:0000313" key="11">
    <source>
        <dbReference type="Proteomes" id="UP000316096"/>
    </source>
</evidence>
<dbReference type="AlphaFoldDB" id="A0A543CUT4"/>
<dbReference type="GO" id="GO:0003989">
    <property type="term" value="F:acetyl-CoA carboxylase activity"/>
    <property type="evidence" value="ECO:0007669"/>
    <property type="project" value="InterPro"/>
</dbReference>
<evidence type="ECO:0000256" key="5">
    <source>
        <dbReference type="ARBA" id="ARBA00023098"/>
    </source>
</evidence>
<dbReference type="Proteomes" id="UP000316096">
    <property type="component" value="Unassembled WGS sequence"/>
</dbReference>
<dbReference type="InterPro" id="IPR001249">
    <property type="entry name" value="AcCoA_biotinCC"/>
</dbReference>
<evidence type="ECO:0000256" key="3">
    <source>
        <dbReference type="ARBA" id="ARBA00022516"/>
    </source>
</evidence>
<dbReference type="OrthoDB" id="9811735at2"/>
<dbReference type="EMBL" id="VFOZ01000001">
    <property type="protein sequence ID" value="TQM00872.1"/>
    <property type="molecule type" value="Genomic_DNA"/>
</dbReference>
<keyword evidence="7 8" id="KW-0092">Biotin</keyword>
<dbReference type="PROSITE" id="PS50968">
    <property type="entry name" value="BIOTINYL_LIPOYL"/>
    <property type="match status" value="1"/>
</dbReference>
<proteinExistence type="predicted"/>
<protein>
    <recommendedName>
        <fullName evidence="2 8">Biotin carboxyl carrier protein of acetyl-CoA carboxylase</fullName>
    </recommendedName>
</protein>
<dbReference type="GO" id="GO:0006633">
    <property type="term" value="P:fatty acid biosynthetic process"/>
    <property type="evidence" value="ECO:0007669"/>
    <property type="project" value="UniProtKB-UniPathway"/>
</dbReference>
<dbReference type="InterPro" id="IPR000089">
    <property type="entry name" value="Biotin_lipoyl"/>
</dbReference>
<keyword evidence="4 8" id="KW-0276">Fatty acid metabolism</keyword>
<keyword evidence="3 8" id="KW-0444">Lipid biosynthesis</keyword>
<dbReference type="PANTHER" id="PTHR45266:SF3">
    <property type="entry name" value="OXALOACETATE DECARBOXYLASE ALPHA CHAIN"/>
    <property type="match status" value="1"/>
</dbReference>
<dbReference type="PRINTS" id="PR01071">
    <property type="entry name" value="ACOABIOTINCC"/>
</dbReference>
<comment type="function">
    <text evidence="8">This protein is a component of the acetyl coenzyme A carboxylase complex; first, biotin carboxylase catalyzes the carboxylation of the carrier protein and then the transcarboxylase transfers the carboxyl group to form malonyl-CoA.</text>
</comment>
<evidence type="ECO:0000256" key="8">
    <source>
        <dbReference type="RuleBase" id="RU364072"/>
    </source>
</evidence>
<dbReference type="SUPFAM" id="SSF51230">
    <property type="entry name" value="Single hybrid motif"/>
    <property type="match status" value="1"/>
</dbReference>
<comment type="pathway">
    <text evidence="1 8">Lipid metabolism; fatty acid biosynthesis.</text>
</comment>
<accession>A0A543CUT4</accession>
<organism evidence="10 11">
    <name type="scientific">Actinoallomurus bryophytorum</name>
    <dbReference type="NCBI Taxonomy" id="1490222"/>
    <lineage>
        <taxon>Bacteria</taxon>
        <taxon>Bacillati</taxon>
        <taxon>Actinomycetota</taxon>
        <taxon>Actinomycetes</taxon>
        <taxon>Streptosporangiales</taxon>
        <taxon>Thermomonosporaceae</taxon>
        <taxon>Actinoallomurus</taxon>
    </lineage>
</organism>
<dbReference type="UniPathway" id="UPA00094"/>
<dbReference type="NCBIfam" id="TIGR00531">
    <property type="entry name" value="BCCP"/>
    <property type="match status" value="1"/>
</dbReference>
<dbReference type="InterPro" id="IPR011053">
    <property type="entry name" value="Single_hybrid_motif"/>
</dbReference>
<evidence type="ECO:0000259" key="9">
    <source>
        <dbReference type="PROSITE" id="PS50968"/>
    </source>
</evidence>
<dbReference type="RefSeq" id="WP_141960757.1">
    <property type="nucleotide sequence ID" value="NZ_VFOZ01000001.1"/>
</dbReference>
<gene>
    <name evidence="10" type="ORF">FB559_6596</name>
</gene>
<dbReference type="Pfam" id="PF00364">
    <property type="entry name" value="Biotin_lipoyl"/>
    <property type="match status" value="1"/>
</dbReference>
<sequence length="176" mass="18225">MQEDPHTHERHVLAELREHTRMLAEELPTPLRRIRVCSGDTLIEVEWQESAAAPAVDPPASGGIAVVATSVNGHGSASPPEAATPPAGFHTVTSPMVGTFYTGPEPGADAFVTVGDTITSGQVVGIVEAMKLMNPIVAEIAGVVTELHADNAEAVEFGQPLITLATVNAAAYNGSA</sequence>
<dbReference type="PROSITE" id="PS00188">
    <property type="entry name" value="BIOTIN"/>
    <property type="match status" value="1"/>
</dbReference>
<dbReference type="InterPro" id="IPR050709">
    <property type="entry name" value="Biotin_Carboxyl_Carrier/Decarb"/>
</dbReference>
<feature type="domain" description="Lipoyl-binding" evidence="9">
    <location>
        <begin position="89"/>
        <end position="165"/>
    </location>
</feature>
<evidence type="ECO:0000256" key="4">
    <source>
        <dbReference type="ARBA" id="ARBA00022832"/>
    </source>
</evidence>
<evidence type="ECO:0000256" key="1">
    <source>
        <dbReference type="ARBA" id="ARBA00005194"/>
    </source>
</evidence>
<keyword evidence="11" id="KW-1185">Reference proteome</keyword>
<evidence type="ECO:0000256" key="6">
    <source>
        <dbReference type="ARBA" id="ARBA00023160"/>
    </source>
</evidence>
<reference evidence="10 11" key="1">
    <citation type="submission" date="2019-06" db="EMBL/GenBank/DDBJ databases">
        <title>Sequencing the genomes of 1000 actinobacteria strains.</title>
        <authorList>
            <person name="Klenk H.-P."/>
        </authorList>
    </citation>
    <scope>NUCLEOTIDE SEQUENCE [LARGE SCALE GENOMIC DNA]</scope>
    <source>
        <strain evidence="10 11">DSM 102200</strain>
    </source>
</reference>
<dbReference type="PANTHER" id="PTHR45266">
    <property type="entry name" value="OXALOACETATE DECARBOXYLASE ALPHA CHAIN"/>
    <property type="match status" value="1"/>
</dbReference>
<evidence type="ECO:0000313" key="10">
    <source>
        <dbReference type="EMBL" id="TQM00872.1"/>
    </source>
</evidence>
<evidence type="ECO:0000256" key="2">
    <source>
        <dbReference type="ARBA" id="ARBA00017562"/>
    </source>
</evidence>
<keyword evidence="5 8" id="KW-0443">Lipid metabolism</keyword>
<keyword evidence="6 8" id="KW-0275">Fatty acid biosynthesis</keyword>
<comment type="caution">
    <text evidence="10">The sequence shown here is derived from an EMBL/GenBank/DDBJ whole genome shotgun (WGS) entry which is preliminary data.</text>
</comment>
<name>A0A543CUT4_9ACTN</name>